<dbReference type="Pfam" id="PF02575">
    <property type="entry name" value="YbaB_DNA_bd"/>
    <property type="match status" value="1"/>
</dbReference>
<name>A0A382X3P7_9ZZZZ</name>
<dbReference type="PANTHER" id="PTHR33449">
    <property type="entry name" value="NUCLEOID-ASSOCIATED PROTEIN YBAB"/>
    <property type="match status" value="1"/>
</dbReference>
<dbReference type="EMBL" id="UINC01164732">
    <property type="protein sequence ID" value="SVD65732.1"/>
    <property type="molecule type" value="Genomic_DNA"/>
</dbReference>
<evidence type="ECO:0000313" key="2">
    <source>
        <dbReference type="EMBL" id="SVD65732.1"/>
    </source>
</evidence>
<accession>A0A382X3P7</accession>
<keyword evidence="1" id="KW-0238">DNA-binding</keyword>
<proteinExistence type="predicted"/>
<protein>
    <recommendedName>
        <fullName evidence="3">Nucleoid-associated protein</fullName>
    </recommendedName>
</protein>
<dbReference type="PIRSF" id="PIRSF004555">
    <property type="entry name" value="UCP004555"/>
    <property type="match status" value="1"/>
</dbReference>
<dbReference type="InterPro" id="IPR036894">
    <property type="entry name" value="YbaB-like_sf"/>
</dbReference>
<dbReference type="GO" id="GO:0003677">
    <property type="term" value="F:DNA binding"/>
    <property type="evidence" value="ECO:0007669"/>
    <property type="project" value="UniProtKB-KW"/>
</dbReference>
<dbReference type="GO" id="GO:0005829">
    <property type="term" value="C:cytosol"/>
    <property type="evidence" value="ECO:0007669"/>
    <property type="project" value="TreeGrafter"/>
</dbReference>
<dbReference type="SUPFAM" id="SSF82607">
    <property type="entry name" value="YbaB-like"/>
    <property type="match status" value="1"/>
</dbReference>
<reference evidence="2" key="1">
    <citation type="submission" date="2018-05" db="EMBL/GenBank/DDBJ databases">
        <authorList>
            <person name="Lanie J.A."/>
            <person name="Ng W.-L."/>
            <person name="Kazmierczak K.M."/>
            <person name="Andrzejewski T.M."/>
            <person name="Davidsen T.M."/>
            <person name="Wayne K.J."/>
            <person name="Tettelin H."/>
            <person name="Glass J.I."/>
            <person name="Rusch D."/>
            <person name="Podicherti R."/>
            <person name="Tsui H.-C.T."/>
            <person name="Winkler M.E."/>
        </authorList>
    </citation>
    <scope>NUCLEOTIDE SEQUENCE</scope>
</reference>
<organism evidence="2">
    <name type="scientific">marine metagenome</name>
    <dbReference type="NCBI Taxonomy" id="408172"/>
    <lineage>
        <taxon>unclassified sequences</taxon>
        <taxon>metagenomes</taxon>
        <taxon>ecological metagenomes</taxon>
    </lineage>
</organism>
<evidence type="ECO:0000256" key="1">
    <source>
        <dbReference type="ARBA" id="ARBA00023125"/>
    </source>
</evidence>
<dbReference type="PANTHER" id="PTHR33449:SF1">
    <property type="entry name" value="NUCLEOID-ASSOCIATED PROTEIN YBAB"/>
    <property type="match status" value="1"/>
</dbReference>
<sequence>MSNFFNVLKQAQDLKGKVSELKYKLENTNFVGKDDEGQIEVIVSGKGILLDLNISPECLGDSSLLKKKIREAYNNAKVEADGFSKEEINKVAGGIPLPFDLKSFF</sequence>
<dbReference type="AlphaFoldDB" id="A0A382X3P7"/>
<dbReference type="Gene3D" id="3.30.1310.10">
    <property type="entry name" value="Nucleoid-associated protein YbaB-like domain"/>
    <property type="match status" value="1"/>
</dbReference>
<evidence type="ECO:0008006" key="3">
    <source>
        <dbReference type="Google" id="ProtNLM"/>
    </source>
</evidence>
<gene>
    <name evidence="2" type="ORF">METZ01_LOCUS418586</name>
</gene>
<dbReference type="InterPro" id="IPR004401">
    <property type="entry name" value="YbaB/EbfC"/>
</dbReference>